<feature type="region of interest" description="Disordered" evidence="1">
    <location>
        <begin position="1"/>
        <end position="41"/>
    </location>
</feature>
<keyword evidence="3" id="KW-1185">Reference proteome</keyword>
<dbReference type="AlphaFoldDB" id="A0A8S4R7H2"/>
<evidence type="ECO:0000313" key="2">
    <source>
        <dbReference type="EMBL" id="CAH2232640.1"/>
    </source>
</evidence>
<feature type="compositionally biased region" description="Polar residues" evidence="1">
    <location>
        <begin position="28"/>
        <end position="37"/>
    </location>
</feature>
<evidence type="ECO:0000313" key="3">
    <source>
        <dbReference type="Proteomes" id="UP000838756"/>
    </source>
</evidence>
<evidence type="ECO:0000256" key="1">
    <source>
        <dbReference type="SAM" id="MobiDB-lite"/>
    </source>
</evidence>
<organism evidence="2 3">
    <name type="scientific">Pararge aegeria aegeria</name>
    <dbReference type="NCBI Taxonomy" id="348720"/>
    <lineage>
        <taxon>Eukaryota</taxon>
        <taxon>Metazoa</taxon>
        <taxon>Ecdysozoa</taxon>
        <taxon>Arthropoda</taxon>
        <taxon>Hexapoda</taxon>
        <taxon>Insecta</taxon>
        <taxon>Pterygota</taxon>
        <taxon>Neoptera</taxon>
        <taxon>Endopterygota</taxon>
        <taxon>Lepidoptera</taxon>
        <taxon>Glossata</taxon>
        <taxon>Ditrysia</taxon>
        <taxon>Papilionoidea</taxon>
        <taxon>Nymphalidae</taxon>
        <taxon>Satyrinae</taxon>
        <taxon>Satyrini</taxon>
        <taxon>Parargina</taxon>
        <taxon>Pararge</taxon>
    </lineage>
</organism>
<accession>A0A8S4R7H2</accession>
<comment type="caution">
    <text evidence="2">The sequence shown here is derived from an EMBL/GenBank/DDBJ whole genome shotgun (WGS) entry which is preliminary data.</text>
</comment>
<reference evidence="2" key="1">
    <citation type="submission" date="2022-03" db="EMBL/GenBank/DDBJ databases">
        <authorList>
            <person name="Lindestad O."/>
        </authorList>
    </citation>
    <scope>NUCLEOTIDE SEQUENCE</scope>
</reference>
<name>A0A8S4R7H2_9NEOP</name>
<dbReference type="Proteomes" id="UP000838756">
    <property type="component" value="Unassembled WGS sequence"/>
</dbReference>
<dbReference type="OrthoDB" id="7466345at2759"/>
<sequence>MLARADNFERWNGNPEPINAALVDPQPDGQTTSNESTGAAGYKRPRIVAFGTLYKIPMFSSERKSVDLMKMMMMRADDKDQGIAE</sequence>
<proteinExistence type="predicted"/>
<gene>
    <name evidence="2" type="primary">jg5273</name>
    <name evidence="2" type="ORF">PAEG_LOCUS10868</name>
</gene>
<dbReference type="EMBL" id="CAKXAJ010024914">
    <property type="protein sequence ID" value="CAH2232640.1"/>
    <property type="molecule type" value="Genomic_DNA"/>
</dbReference>
<protein>
    <submittedName>
        <fullName evidence="2">Jg5273 protein</fullName>
    </submittedName>
</protein>